<name>A0AAF0D1T6_ODILC</name>
<comment type="subunit">
    <text evidence="3">Heterodimer of LeuC and LeuD.</text>
</comment>
<feature type="domain" description="Aconitase A/isopropylmalate dehydratase small subunit swivel" evidence="4">
    <location>
        <begin position="38"/>
        <end position="102"/>
    </location>
</feature>
<dbReference type="PANTHER" id="PTHR43345:SF2">
    <property type="entry name" value="3-ISOPROPYLMALATE DEHYDRATASE SMALL SUBUNIT 1"/>
    <property type="match status" value="1"/>
</dbReference>
<reference evidence="5" key="2">
    <citation type="journal article" date="2022" name="Nat. Microbiol.">
        <title>A closed Candidatus Odinarchaeum chromosome exposes Asgard archaeal viruses.</title>
        <authorList>
            <person name="Tamarit D."/>
            <person name="Caceres E.F."/>
            <person name="Krupovic M."/>
            <person name="Nijland R."/>
            <person name="Eme L."/>
            <person name="Robinson N.P."/>
            <person name="Ettema T.J.G."/>
        </authorList>
    </citation>
    <scope>NUCLEOTIDE SEQUENCE</scope>
    <source>
        <strain evidence="5">LCB_4</strain>
    </source>
</reference>
<accession>A0AAF0D1T6</accession>
<dbReference type="KEGG" id="oyw:OdinLCB4_006320"/>
<evidence type="ECO:0000259" key="4">
    <source>
        <dbReference type="Pfam" id="PF00694"/>
    </source>
</evidence>
<dbReference type="InterPro" id="IPR000573">
    <property type="entry name" value="AconitaseA/IPMdHydase_ssu_swvl"/>
</dbReference>
<organism evidence="5 6">
    <name type="scientific">Odinarchaeota yellowstonii (strain LCB_4)</name>
    <dbReference type="NCBI Taxonomy" id="1841599"/>
    <lineage>
        <taxon>Archaea</taxon>
        <taxon>Promethearchaeati</taxon>
        <taxon>Candidatus Odinarchaeota</taxon>
        <taxon>Candidatus Odinarchaeia</taxon>
        <taxon>Candidatus Odinarchaeales</taxon>
        <taxon>Candidatus Odinarchaeaceae</taxon>
        <taxon>Candidatus Odinarchaeum</taxon>
    </lineage>
</organism>
<dbReference type="Gene3D" id="3.20.19.10">
    <property type="entry name" value="Aconitase, domain 4"/>
    <property type="match status" value="1"/>
</dbReference>
<dbReference type="AlphaFoldDB" id="A0AAF0D1T6"/>
<comment type="pathway">
    <text evidence="3">Amino-acid biosynthesis; L-leucine biosynthesis; L-leucine from 3-methyl-2-oxobutanoate: step 2/4.</text>
</comment>
<proteinExistence type="inferred from homology"/>
<keyword evidence="2 3" id="KW-0456">Lyase</keyword>
<evidence type="ECO:0000256" key="1">
    <source>
        <dbReference type="ARBA" id="ARBA00009869"/>
    </source>
</evidence>
<dbReference type="Pfam" id="PF00694">
    <property type="entry name" value="Aconitase_C"/>
    <property type="match status" value="1"/>
</dbReference>
<comment type="similarity">
    <text evidence="1 3">Belongs to the LeuD family. LeuD type 2 subfamily.</text>
</comment>
<gene>
    <name evidence="3" type="primary">leuD</name>
    <name evidence="5" type="ORF">OdinLCB4_006320</name>
</gene>
<keyword evidence="3" id="KW-0028">Amino-acid biosynthesis</keyword>
<evidence type="ECO:0000313" key="6">
    <source>
        <dbReference type="Proteomes" id="UP000186851"/>
    </source>
</evidence>
<keyword evidence="3" id="KW-0100">Branched-chain amino acid biosynthesis</keyword>
<protein>
    <recommendedName>
        <fullName evidence="3">3-isopropylmalate dehydratase small subunit</fullName>
        <ecNumber evidence="3">4.2.1.33</ecNumber>
    </recommendedName>
    <alternativeName>
        <fullName evidence="3">Alpha-IPM isomerase</fullName>
        <shortName evidence="3">IPMI</shortName>
    </alternativeName>
    <alternativeName>
        <fullName evidence="3">Isopropylmalate isomerase</fullName>
    </alternativeName>
</protein>
<dbReference type="HAMAP" id="MF_01032">
    <property type="entry name" value="LeuD_type2"/>
    <property type="match status" value="1"/>
</dbReference>
<evidence type="ECO:0000256" key="2">
    <source>
        <dbReference type="ARBA" id="ARBA00023239"/>
    </source>
</evidence>
<dbReference type="InterPro" id="IPR011827">
    <property type="entry name" value="LeuD_type2/HacB/DmdB"/>
</dbReference>
<evidence type="ECO:0000256" key="3">
    <source>
        <dbReference type="HAMAP-Rule" id="MF_01032"/>
    </source>
</evidence>
<dbReference type="EMBL" id="CP091871">
    <property type="protein sequence ID" value="WEU40082.1"/>
    <property type="molecule type" value="Genomic_DNA"/>
</dbReference>
<dbReference type="Proteomes" id="UP000186851">
    <property type="component" value="Chromosome"/>
</dbReference>
<evidence type="ECO:0000313" key="5">
    <source>
        <dbReference type="EMBL" id="WEU40082.1"/>
    </source>
</evidence>
<sequence>MEIKSKVIKYGDHIDTDVIIAGHRLVYGSNISLMAKYAMETIDPEFHKKIAQGAQIIVAGRNFGSGSSRQQAPEVLKESGIKLILADSIARIFYRNAINIGLPAIIAEGISKIVSEGDTLTVNLETGEIKNLSNGEILNSKPIPGFLMDILKAGGLVNYLKNKLFSERRI</sequence>
<comment type="function">
    <text evidence="3">Catalyzes the isomerization between 2-isopropylmalate and 3-isopropylmalate, via the formation of 2-isopropylmaleate.</text>
</comment>
<reference evidence="5" key="1">
    <citation type="journal article" date="2017" name="Nature">
        <title>Asgard archaea illuminate the origin of eukaryotic cellular complexity.</title>
        <authorList>
            <person name="Zaremba-Niedzwiedzka K."/>
            <person name="Caceres E.F."/>
            <person name="Saw J.H."/>
            <person name="Backstrom D."/>
            <person name="Juzokaite L."/>
            <person name="Vancaester E."/>
            <person name="Seitz K.W."/>
            <person name="Anantharaman K."/>
            <person name="Starnawski P."/>
            <person name="Kjeldsen K.U."/>
            <person name="Scott M.B."/>
            <person name="Nunoura T."/>
            <person name="Banfield J.F."/>
            <person name="Schramm A."/>
            <person name="Baker B.J."/>
            <person name="Spang A."/>
            <person name="Ettema T.J.G."/>
        </authorList>
    </citation>
    <scope>NUCLEOTIDE SEQUENCE</scope>
    <source>
        <strain evidence="5">LCB_4</strain>
    </source>
</reference>
<dbReference type="EC" id="4.2.1.33" evidence="3"/>
<dbReference type="GO" id="GO:0009098">
    <property type="term" value="P:L-leucine biosynthetic process"/>
    <property type="evidence" value="ECO:0007669"/>
    <property type="project" value="UniProtKB-UniRule"/>
</dbReference>
<comment type="catalytic activity">
    <reaction evidence="3">
        <text>(2R,3S)-3-isopropylmalate = (2S)-2-isopropylmalate</text>
        <dbReference type="Rhea" id="RHEA:32287"/>
        <dbReference type="ChEBI" id="CHEBI:1178"/>
        <dbReference type="ChEBI" id="CHEBI:35121"/>
        <dbReference type="EC" id="4.2.1.33"/>
    </reaction>
</comment>
<dbReference type="PANTHER" id="PTHR43345">
    <property type="entry name" value="3-ISOPROPYLMALATE DEHYDRATASE SMALL SUBUNIT 2-RELATED-RELATED"/>
    <property type="match status" value="1"/>
</dbReference>
<dbReference type="NCBIfam" id="TIGR02087">
    <property type="entry name" value="LEUD_arch"/>
    <property type="match status" value="1"/>
</dbReference>
<dbReference type="InterPro" id="IPR015928">
    <property type="entry name" value="Aconitase/3IPM_dehydase_swvl"/>
</dbReference>
<dbReference type="GO" id="GO:0003861">
    <property type="term" value="F:3-isopropylmalate dehydratase activity"/>
    <property type="evidence" value="ECO:0007669"/>
    <property type="project" value="UniProtKB-UniRule"/>
</dbReference>
<dbReference type="SUPFAM" id="SSF52016">
    <property type="entry name" value="LeuD/IlvD-like"/>
    <property type="match status" value="1"/>
</dbReference>
<keyword evidence="3" id="KW-0432">Leucine biosynthesis</keyword>
<dbReference type="InterPro" id="IPR050075">
    <property type="entry name" value="LeuD"/>
</dbReference>